<dbReference type="PANTHER" id="PTHR12203">
    <property type="entry name" value="KDEL LYS-ASP-GLU-LEU CONTAINING - RELATED"/>
    <property type="match status" value="1"/>
</dbReference>
<dbReference type="InterPro" id="IPR006598">
    <property type="entry name" value="CAP10"/>
</dbReference>
<keyword evidence="2" id="KW-0808">Transferase</keyword>
<dbReference type="EMBL" id="BEGY01000022">
    <property type="protein sequence ID" value="GAX77072.1"/>
    <property type="molecule type" value="Genomic_DNA"/>
</dbReference>
<dbReference type="Pfam" id="PF05686">
    <property type="entry name" value="Glyco_transf_90"/>
    <property type="match status" value="1"/>
</dbReference>
<evidence type="ECO:0000256" key="1">
    <source>
        <dbReference type="ARBA" id="ARBA00010118"/>
    </source>
</evidence>
<proteinExistence type="inferred from homology"/>
<protein>
    <recommendedName>
        <fullName evidence="3">Glycosyl transferase CAP10 domain-containing protein</fullName>
    </recommendedName>
</protein>
<evidence type="ECO:0000313" key="4">
    <source>
        <dbReference type="EMBL" id="GAX77072.1"/>
    </source>
</evidence>
<keyword evidence="5" id="KW-1185">Reference proteome</keyword>
<dbReference type="InterPro" id="IPR051091">
    <property type="entry name" value="O-Glucosyltr/Glycosyltrsf_90"/>
</dbReference>
<evidence type="ECO:0000259" key="3">
    <source>
        <dbReference type="SMART" id="SM00672"/>
    </source>
</evidence>
<reference evidence="4 5" key="1">
    <citation type="submission" date="2017-08" db="EMBL/GenBank/DDBJ databases">
        <title>Acidophilic green algal genome provides insights into adaptation to an acidic environment.</title>
        <authorList>
            <person name="Hirooka S."/>
            <person name="Hirose Y."/>
            <person name="Kanesaki Y."/>
            <person name="Higuchi S."/>
            <person name="Fujiwara T."/>
            <person name="Onuma R."/>
            <person name="Era A."/>
            <person name="Ohbayashi R."/>
            <person name="Uzuka A."/>
            <person name="Nozaki H."/>
            <person name="Yoshikawa H."/>
            <person name="Miyagishima S.Y."/>
        </authorList>
    </citation>
    <scope>NUCLEOTIDE SEQUENCE [LARGE SCALE GENOMIC DNA]</scope>
    <source>
        <strain evidence="4 5">NIES-2499</strain>
    </source>
</reference>
<comment type="caution">
    <text evidence="4">The sequence shown here is derived from an EMBL/GenBank/DDBJ whole genome shotgun (WGS) entry which is preliminary data.</text>
</comment>
<evidence type="ECO:0000313" key="5">
    <source>
        <dbReference type="Proteomes" id="UP000232323"/>
    </source>
</evidence>
<gene>
    <name evidence="4" type="ORF">CEUSTIGMA_g4518.t1</name>
</gene>
<comment type="similarity">
    <text evidence="1">Belongs to the glycosyltransferase 90 family.</text>
</comment>
<dbReference type="PANTHER" id="PTHR12203:SF35">
    <property type="entry name" value="PROTEIN O-GLUCOSYLTRANSFERASE 1"/>
    <property type="match status" value="1"/>
</dbReference>
<accession>A0A250X2F4</accession>
<dbReference type="GO" id="GO:0016740">
    <property type="term" value="F:transferase activity"/>
    <property type="evidence" value="ECO:0007669"/>
    <property type="project" value="UniProtKB-KW"/>
</dbReference>
<dbReference type="AlphaFoldDB" id="A0A250X2F4"/>
<sequence length="378" mass="43933">MRLGYMMTLLVEDGRVYLTSLFESGGNLKDGAIATNRDGEEALIAGYLLEIYEMSLKHHIPDMEFALYWGDHYEVTADDPYFSTLRVHYSKPTDKTVTHTPDSLLPVVLQFNKHEKEPFVLMPHSSHHRCFDNNLEDLLPHFGDQHSNVKVKPWDERDAKAFGAWTVFCPYWTKNATWEDGKPMNCPREKLLEIARENPTLFNLHSVEEKKPFEHYYQNKYAVYTDGFAASTQLEKLMLTGAAVLKQSSPRYTYFHHLLKPWEHYVPFWENNTHDIVGAVQWLRSHDQEAQRMAMAAGSVIRRYVNRQARLCYWARLLQRIGGLMKYTPVRCKDRKVCASLEDQLVYMGKHVKLNCSRGQSLAQHVERLLMLSTKQSG</sequence>
<dbReference type="SMART" id="SM00672">
    <property type="entry name" value="CAP10"/>
    <property type="match status" value="1"/>
</dbReference>
<evidence type="ECO:0000256" key="2">
    <source>
        <dbReference type="ARBA" id="ARBA00022679"/>
    </source>
</evidence>
<dbReference type="OrthoDB" id="202415at2759"/>
<organism evidence="4 5">
    <name type="scientific">Chlamydomonas eustigma</name>
    <dbReference type="NCBI Taxonomy" id="1157962"/>
    <lineage>
        <taxon>Eukaryota</taxon>
        <taxon>Viridiplantae</taxon>
        <taxon>Chlorophyta</taxon>
        <taxon>core chlorophytes</taxon>
        <taxon>Chlorophyceae</taxon>
        <taxon>CS clade</taxon>
        <taxon>Chlamydomonadales</taxon>
        <taxon>Chlamydomonadaceae</taxon>
        <taxon>Chlamydomonas</taxon>
    </lineage>
</organism>
<feature type="domain" description="Glycosyl transferase CAP10" evidence="3">
    <location>
        <begin position="59"/>
        <end position="328"/>
    </location>
</feature>
<dbReference type="Proteomes" id="UP000232323">
    <property type="component" value="Unassembled WGS sequence"/>
</dbReference>
<name>A0A250X2F4_9CHLO</name>